<dbReference type="GeneID" id="14873842"/>
<dbReference type="SMART" id="SM00745">
    <property type="entry name" value="MIT"/>
    <property type="match status" value="1"/>
</dbReference>
<dbReference type="SUPFAM" id="SSF116846">
    <property type="entry name" value="MIT domain"/>
    <property type="match status" value="1"/>
</dbReference>
<sequence length="340" mass="37904">MGDASNLLRQSYQLVQQATLNDRNGNYQEALRLYLTGLEGFVSALKIEKNEKIRGPLKLKMNEYMDRCEQLKMLIANKKGGTIGESCNNGCISTAAGGGGGGLSLPSVPINSPFPPINNNDASLILPSVPTSLPGDKISPIKPSAPFIETPYFPNAPQLPIPPTTSSPTMVKQPNNNKIHMESITIQYGQTNCSYDTLFGRYLVGGTRFIIQDPYIRARHQCDNFVRLCELILKRNQNHQGKPIQIKLITSLESSQHEQEVISNFKSLKESLINHNIFFEYNFSNTIHDRSIDIVNNGITIKLGRGLDIYQKPLTKFCIGNHDLDFKSCLETTIDIFKSQ</sequence>
<dbReference type="Pfam" id="PF16565">
    <property type="entry name" value="MIT_C"/>
    <property type="match status" value="1"/>
</dbReference>
<dbReference type="Gene3D" id="1.20.58.80">
    <property type="entry name" value="Phosphotransferase system, lactose/cellobiose-type IIA subunit"/>
    <property type="match status" value="1"/>
</dbReference>
<evidence type="ECO:0000313" key="2">
    <source>
        <dbReference type="EMBL" id="EGG20720.1"/>
    </source>
</evidence>
<dbReference type="AlphaFoldDB" id="F4PSM8"/>
<dbReference type="STRING" id="1054147.F4PSM8"/>
<dbReference type="Proteomes" id="UP000007797">
    <property type="component" value="Unassembled WGS sequence"/>
</dbReference>
<evidence type="ECO:0000259" key="1">
    <source>
        <dbReference type="SMART" id="SM00745"/>
    </source>
</evidence>
<dbReference type="PANTHER" id="PTHR21222">
    <property type="entry name" value="MIT DOMAIN-CONTAINING PROTEIN 1"/>
    <property type="match status" value="1"/>
</dbReference>
<dbReference type="InterPro" id="IPR032341">
    <property type="entry name" value="MITD1_C"/>
</dbReference>
<gene>
    <name evidence="2" type="ORF">DFA_00583</name>
</gene>
<dbReference type="InterPro" id="IPR036181">
    <property type="entry name" value="MIT_dom_sf"/>
</dbReference>
<keyword evidence="3" id="KW-1185">Reference proteome</keyword>
<name>F4PSM8_CACFS</name>
<dbReference type="InterPro" id="IPR007330">
    <property type="entry name" value="MIT_dom"/>
</dbReference>
<dbReference type="OMA" id="YIRTRHQ"/>
<dbReference type="KEGG" id="dfa:DFA_00583"/>
<dbReference type="InterPro" id="IPR052817">
    <property type="entry name" value="MIT_domain_contain_protein1"/>
</dbReference>
<evidence type="ECO:0000313" key="3">
    <source>
        <dbReference type="Proteomes" id="UP000007797"/>
    </source>
</evidence>
<organism evidence="2 3">
    <name type="scientific">Cavenderia fasciculata</name>
    <name type="common">Slime mold</name>
    <name type="synonym">Dictyostelium fasciculatum</name>
    <dbReference type="NCBI Taxonomy" id="261658"/>
    <lineage>
        <taxon>Eukaryota</taxon>
        <taxon>Amoebozoa</taxon>
        <taxon>Evosea</taxon>
        <taxon>Eumycetozoa</taxon>
        <taxon>Dictyostelia</taxon>
        <taxon>Acytosteliales</taxon>
        <taxon>Cavenderiaceae</taxon>
        <taxon>Cavenderia</taxon>
    </lineage>
</organism>
<accession>F4PSM8</accession>
<dbReference type="PANTHER" id="PTHR21222:SF1">
    <property type="entry name" value="MIT DOMAIN-CONTAINING PROTEIN 1"/>
    <property type="match status" value="1"/>
</dbReference>
<dbReference type="RefSeq" id="XP_004358570.1">
    <property type="nucleotide sequence ID" value="XM_004358513.1"/>
</dbReference>
<feature type="domain" description="MIT" evidence="1">
    <location>
        <begin position="4"/>
        <end position="81"/>
    </location>
</feature>
<reference evidence="3" key="1">
    <citation type="journal article" date="2011" name="Genome Res.">
        <title>Phylogeny-wide analysis of social amoeba genomes highlights ancient origins for complex intercellular communication.</title>
        <authorList>
            <person name="Heidel A.J."/>
            <person name="Lawal H.M."/>
            <person name="Felder M."/>
            <person name="Schilde C."/>
            <person name="Helps N.R."/>
            <person name="Tunggal B."/>
            <person name="Rivero F."/>
            <person name="John U."/>
            <person name="Schleicher M."/>
            <person name="Eichinger L."/>
            <person name="Platzer M."/>
            <person name="Noegel A.A."/>
            <person name="Schaap P."/>
            <person name="Gloeckner G."/>
        </authorList>
    </citation>
    <scope>NUCLEOTIDE SEQUENCE [LARGE SCALE GENOMIC DNA]</scope>
    <source>
        <strain evidence="3">SH3</strain>
    </source>
</reference>
<dbReference type="OrthoDB" id="19553at2759"/>
<proteinExistence type="predicted"/>
<dbReference type="EMBL" id="GL883010">
    <property type="protein sequence ID" value="EGG20720.1"/>
    <property type="molecule type" value="Genomic_DNA"/>
</dbReference>
<protein>
    <submittedName>
        <fullName evidence="2">Microtubule interacting and transport domain-containing protein</fullName>
    </submittedName>
</protein>
<dbReference type="Gene3D" id="3.30.870.30">
    <property type="entry name" value="MITD, C-terminal phospholipase D-like domain"/>
    <property type="match status" value="1"/>
</dbReference>
<dbReference type="InterPro" id="IPR038113">
    <property type="entry name" value="MITD1_C_sf"/>
</dbReference>
<dbReference type="Pfam" id="PF04212">
    <property type="entry name" value="MIT"/>
    <property type="match status" value="1"/>
</dbReference>